<keyword evidence="3" id="KW-1185">Reference proteome</keyword>
<dbReference type="CDD" id="cd07067">
    <property type="entry name" value="HP_PGM_like"/>
    <property type="match status" value="1"/>
</dbReference>
<dbReference type="PANTHER" id="PTHR20935">
    <property type="entry name" value="PHOSPHOGLYCERATE MUTASE-RELATED"/>
    <property type="match status" value="1"/>
</dbReference>
<evidence type="ECO:0000313" key="3">
    <source>
        <dbReference type="Proteomes" id="UP000216004"/>
    </source>
</evidence>
<dbReference type="InterPro" id="IPR029033">
    <property type="entry name" value="His_PPase_superfam"/>
</dbReference>
<dbReference type="Proteomes" id="UP000216004">
    <property type="component" value="Unassembled WGS sequence"/>
</dbReference>
<comment type="caution">
    <text evidence="2">The sequence shown here is derived from an EMBL/GenBank/DDBJ whole genome shotgun (WGS) entry which is preliminary data.</text>
</comment>
<dbReference type="AlphaFoldDB" id="A0A261EVN8"/>
<protein>
    <submittedName>
        <fullName evidence="2">Phosphoglycerate mutase</fullName>
    </submittedName>
</protein>
<sequence length="184" mass="19904">MVVDAVALARDAKQYTYRLLLMRHAQAQSAGQGTDRMRPLSSLGLKQAVAMGKSLTRLSLIPDCIACSGASRTRQTLDQMLESFGDGPKVEYKESLYAEGPQAVFDLLEASKPEEHELLIVTHEPTVSMTAQLLASAESDQGAVGLLDLGMAPANVAILASNDPFNSWQLHHARYLGLFGPKHV</sequence>
<keyword evidence="1" id="KW-0378">Hydrolase</keyword>
<gene>
    <name evidence="2" type="ORF">BOCO_0120</name>
</gene>
<proteinExistence type="predicted"/>
<dbReference type="SUPFAM" id="SSF53254">
    <property type="entry name" value="Phosphoglycerate mutase-like"/>
    <property type="match status" value="1"/>
</dbReference>
<reference evidence="2 3" key="1">
    <citation type="journal article" date="2017" name="BMC Genomics">
        <title>Comparative genomic and phylogenomic analyses of the Bifidobacteriaceae family.</title>
        <authorList>
            <person name="Lugli G.A."/>
            <person name="Milani C."/>
            <person name="Turroni F."/>
            <person name="Duranti S."/>
            <person name="Mancabelli L."/>
            <person name="Mangifesta M."/>
            <person name="Ferrario C."/>
            <person name="Modesto M."/>
            <person name="Mattarelli P."/>
            <person name="Jiri K."/>
            <person name="van Sinderen D."/>
            <person name="Ventura M."/>
        </authorList>
    </citation>
    <scope>NUCLEOTIDE SEQUENCE [LARGE SCALE GENOMIC DNA]</scope>
    <source>
        <strain evidence="2 3">DSM 22924</strain>
    </source>
</reference>
<dbReference type="Pfam" id="PF00300">
    <property type="entry name" value="His_Phos_1"/>
    <property type="match status" value="1"/>
</dbReference>
<evidence type="ECO:0000313" key="2">
    <source>
        <dbReference type="EMBL" id="OZG50934.1"/>
    </source>
</evidence>
<dbReference type="SMART" id="SM00855">
    <property type="entry name" value="PGAM"/>
    <property type="match status" value="1"/>
</dbReference>
<dbReference type="PANTHER" id="PTHR20935:SF1">
    <property type="entry name" value="SLL1549 PROTEIN"/>
    <property type="match status" value="1"/>
</dbReference>
<organism evidence="2 3">
    <name type="scientific">Bombiscardovia coagulans</name>
    <dbReference type="NCBI Taxonomy" id="686666"/>
    <lineage>
        <taxon>Bacteria</taxon>
        <taxon>Bacillati</taxon>
        <taxon>Actinomycetota</taxon>
        <taxon>Actinomycetes</taxon>
        <taxon>Bifidobacteriales</taxon>
        <taxon>Bifidobacteriaceae</taxon>
        <taxon>Bombiscardovia</taxon>
    </lineage>
</organism>
<evidence type="ECO:0000256" key="1">
    <source>
        <dbReference type="ARBA" id="ARBA00022801"/>
    </source>
</evidence>
<dbReference type="EMBL" id="MWWS01000002">
    <property type="protein sequence ID" value="OZG50934.1"/>
    <property type="molecule type" value="Genomic_DNA"/>
</dbReference>
<dbReference type="RefSeq" id="WP_094722177.1">
    <property type="nucleotide sequence ID" value="NZ_MWWS01000002.1"/>
</dbReference>
<dbReference type="InterPro" id="IPR013078">
    <property type="entry name" value="His_Pase_superF_clade-1"/>
</dbReference>
<name>A0A261EVN8_9BIFI</name>
<dbReference type="Gene3D" id="3.40.50.1240">
    <property type="entry name" value="Phosphoglycerate mutase-like"/>
    <property type="match status" value="1"/>
</dbReference>
<dbReference type="GO" id="GO:0016787">
    <property type="term" value="F:hydrolase activity"/>
    <property type="evidence" value="ECO:0007669"/>
    <property type="project" value="UniProtKB-KW"/>
</dbReference>
<dbReference type="OrthoDB" id="9810154at2"/>
<accession>A0A261EVN8</accession>
<dbReference type="InterPro" id="IPR051021">
    <property type="entry name" value="Mito_Ser/Thr_phosphatase"/>
</dbReference>